<dbReference type="GO" id="GO:0051287">
    <property type="term" value="F:NAD binding"/>
    <property type="evidence" value="ECO:0007669"/>
    <property type="project" value="InterPro"/>
</dbReference>
<keyword evidence="1 3" id="KW-0560">Oxidoreductase</keyword>
<dbReference type="SUPFAM" id="SSF52283">
    <property type="entry name" value="Formate/glycerate dehydrogenase catalytic domain-like"/>
    <property type="match status" value="1"/>
</dbReference>
<dbReference type="KEGG" id="ksc:CD178_02862"/>
<evidence type="ECO:0000256" key="2">
    <source>
        <dbReference type="ARBA" id="ARBA00023027"/>
    </source>
</evidence>
<dbReference type="InterPro" id="IPR006139">
    <property type="entry name" value="D-isomer_2_OHA_DH_cat_dom"/>
</dbReference>
<dbReference type="InterPro" id="IPR036291">
    <property type="entry name" value="NAD(P)-bd_dom_sf"/>
</dbReference>
<evidence type="ECO:0000259" key="5">
    <source>
        <dbReference type="Pfam" id="PF02826"/>
    </source>
</evidence>
<dbReference type="Pfam" id="PF00389">
    <property type="entry name" value="2-Hacid_dh"/>
    <property type="match status" value="1"/>
</dbReference>
<dbReference type="EMBL" id="CP023036">
    <property type="protein sequence ID" value="AXY23608.1"/>
    <property type="molecule type" value="Genomic_DNA"/>
</dbReference>
<evidence type="ECO:0000313" key="7">
    <source>
        <dbReference type="Proteomes" id="UP000264120"/>
    </source>
</evidence>
<evidence type="ECO:0000313" key="6">
    <source>
        <dbReference type="EMBL" id="AXY23608.1"/>
    </source>
</evidence>
<dbReference type="CDD" id="cd05300">
    <property type="entry name" value="2-Hacid_dh_1"/>
    <property type="match status" value="1"/>
</dbReference>
<feature type="domain" description="D-isomer specific 2-hydroxyacid dehydrogenase catalytic" evidence="4">
    <location>
        <begin position="39"/>
        <end position="319"/>
    </location>
</feature>
<dbReference type="InterPro" id="IPR006140">
    <property type="entry name" value="D-isomer_DH_NAD-bd"/>
</dbReference>
<dbReference type="PANTHER" id="PTHR43333">
    <property type="entry name" value="2-HACID_DH_C DOMAIN-CONTAINING PROTEIN"/>
    <property type="match status" value="1"/>
</dbReference>
<dbReference type="RefSeq" id="WP_118963424.1">
    <property type="nucleotide sequence ID" value="NZ_CP023036.1"/>
</dbReference>
<comment type="similarity">
    <text evidence="3">Belongs to the D-isomer specific 2-hydroxyacid dehydrogenase family.</text>
</comment>
<keyword evidence="2" id="KW-0520">NAD</keyword>
<proteinExistence type="inferred from homology"/>
<dbReference type="PROSITE" id="PS00671">
    <property type="entry name" value="D_2_HYDROXYACID_DH_3"/>
    <property type="match status" value="1"/>
</dbReference>
<dbReference type="InterPro" id="IPR029753">
    <property type="entry name" value="D-isomer_DH_CS"/>
</dbReference>
<protein>
    <submittedName>
        <fullName evidence="6">Glyoxylate/hydroxypyruvate reductase B</fullName>
        <ecNumber evidence="6">1.1.1.79</ecNumber>
    </submittedName>
</protein>
<dbReference type="Proteomes" id="UP000264120">
    <property type="component" value="Chromosome"/>
</dbReference>
<dbReference type="AlphaFoldDB" id="A0A347WFG5"/>
<reference evidence="6 7" key="1">
    <citation type="submission" date="2017-08" db="EMBL/GenBank/DDBJ databases">
        <title>Complete genome sequence of Gluconacetobacter saccharivorans CV1 isolated from Fermented Vinegar.</title>
        <authorList>
            <person name="Kim S.-Y."/>
        </authorList>
    </citation>
    <scope>NUCLEOTIDE SEQUENCE [LARGE SCALE GENOMIC DNA]</scope>
    <source>
        <strain evidence="6 7">CV1</strain>
    </source>
</reference>
<dbReference type="PANTHER" id="PTHR43333:SF1">
    <property type="entry name" value="D-ISOMER SPECIFIC 2-HYDROXYACID DEHYDROGENASE NAD-BINDING DOMAIN-CONTAINING PROTEIN"/>
    <property type="match status" value="1"/>
</dbReference>
<accession>A0A347WFG5</accession>
<dbReference type="EC" id="1.1.1.79" evidence="6"/>
<keyword evidence="6" id="KW-0670">Pyruvate</keyword>
<dbReference type="Gene3D" id="3.40.50.720">
    <property type="entry name" value="NAD(P)-binding Rossmann-like Domain"/>
    <property type="match status" value="2"/>
</dbReference>
<feature type="domain" description="D-isomer specific 2-hydroxyacid dehydrogenase NAD-binding" evidence="5">
    <location>
        <begin position="108"/>
        <end position="288"/>
    </location>
</feature>
<evidence type="ECO:0000256" key="1">
    <source>
        <dbReference type="ARBA" id="ARBA00023002"/>
    </source>
</evidence>
<organism evidence="6 7">
    <name type="scientific">Komagataeibacter saccharivorans</name>
    <dbReference type="NCBI Taxonomy" id="265959"/>
    <lineage>
        <taxon>Bacteria</taxon>
        <taxon>Pseudomonadati</taxon>
        <taxon>Pseudomonadota</taxon>
        <taxon>Alphaproteobacteria</taxon>
        <taxon>Acetobacterales</taxon>
        <taxon>Acetobacteraceae</taxon>
        <taxon>Komagataeibacter</taxon>
    </lineage>
</organism>
<dbReference type="Pfam" id="PF02826">
    <property type="entry name" value="2-Hacid_dh_C"/>
    <property type="match status" value="1"/>
</dbReference>
<evidence type="ECO:0000259" key="4">
    <source>
        <dbReference type="Pfam" id="PF00389"/>
    </source>
</evidence>
<gene>
    <name evidence="6" type="primary">tkrA_3</name>
    <name evidence="6" type="ORF">CD178_02862</name>
</gene>
<dbReference type="SUPFAM" id="SSF51735">
    <property type="entry name" value="NAD(P)-binding Rossmann-fold domains"/>
    <property type="match status" value="1"/>
</dbReference>
<keyword evidence="7" id="KW-1185">Reference proteome</keyword>
<evidence type="ECO:0000256" key="3">
    <source>
        <dbReference type="RuleBase" id="RU003719"/>
    </source>
</evidence>
<dbReference type="OrthoDB" id="9793626at2"/>
<name>A0A347WFG5_9PROT</name>
<sequence>MSHHELQRIYAAHVYYDIRAELEKRPSAPPCTQVDTFDGLKAIIPQAEVLVVSMLWRNELLDIAPRLRLIQSISSGVEQFDLDRLKERGIRLCNARGVNANAVAEHALALMLNLARRLYEARDNQKIARWSTTGTDERPRLQELSEKKALIVGMGTIGDRIARLCLALGMQVSGARHSARPLDVPGVTQVNMTDLHDALHEADYVILTCPLTAQTEHLIDRRAFAAMNPDACLINVARGRVVEEAALIEALTTDRIAGAALDTYAEEPLPPFSPLWSLPNLVMTGHTAGETQFYERNVVDILMKNITALENGTEMTNRIV</sequence>
<dbReference type="GO" id="GO:0030267">
    <property type="term" value="F:glyoxylate reductase (NADPH) activity"/>
    <property type="evidence" value="ECO:0007669"/>
    <property type="project" value="UniProtKB-EC"/>
</dbReference>